<evidence type="ECO:0000313" key="2">
    <source>
        <dbReference type="Proteomes" id="UP000504633"/>
    </source>
</evidence>
<dbReference type="KEGG" id="dhe:111602725"/>
<keyword evidence="2" id="KW-1185">Reference proteome</keyword>
<dbReference type="AlphaFoldDB" id="A0A6J1MAT0"/>
<accession>A0A6J1MAT0</accession>
<evidence type="ECO:0000256" key="1">
    <source>
        <dbReference type="SAM" id="MobiDB-lite"/>
    </source>
</evidence>
<name>A0A6J1MAT0_DROHY</name>
<feature type="compositionally biased region" description="Basic residues" evidence="1">
    <location>
        <begin position="108"/>
        <end position="117"/>
    </location>
</feature>
<organism evidence="2 3">
    <name type="scientific">Drosophila hydei</name>
    <name type="common">Fruit fly</name>
    <dbReference type="NCBI Taxonomy" id="7224"/>
    <lineage>
        <taxon>Eukaryota</taxon>
        <taxon>Metazoa</taxon>
        <taxon>Ecdysozoa</taxon>
        <taxon>Arthropoda</taxon>
        <taxon>Hexapoda</taxon>
        <taxon>Insecta</taxon>
        <taxon>Pterygota</taxon>
        <taxon>Neoptera</taxon>
        <taxon>Endopterygota</taxon>
        <taxon>Diptera</taxon>
        <taxon>Brachycera</taxon>
        <taxon>Muscomorpha</taxon>
        <taxon>Ephydroidea</taxon>
        <taxon>Drosophilidae</taxon>
        <taxon>Drosophila</taxon>
    </lineage>
</organism>
<reference evidence="3" key="1">
    <citation type="submission" date="2025-08" db="UniProtKB">
        <authorList>
            <consortium name="RefSeq"/>
        </authorList>
    </citation>
    <scope>IDENTIFICATION</scope>
    <source>
        <strain evidence="3">15085-1641.00</strain>
        <tissue evidence="3">Whole body</tissue>
    </source>
</reference>
<feature type="region of interest" description="Disordered" evidence="1">
    <location>
        <begin position="95"/>
        <end position="129"/>
    </location>
</feature>
<dbReference type="GeneID" id="111602725"/>
<protein>
    <submittedName>
        <fullName evidence="3">Uncharacterized protein LOC111602725</fullName>
    </submittedName>
</protein>
<dbReference type="RefSeq" id="XP_023175775.2">
    <property type="nucleotide sequence ID" value="XM_023320007.2"/>
</dbReference>
<proteinExistence type="predicted"/>
<sequence length="129" mass="15353">MWDMIEAFLMESTRRWRKFRGVNEIEGGEGQLNFWLLACTISLGTIWLVHSEMCTRLENMLRRQFLFRLKSHLMTKMGEDIRSLKKDLNRAVLNRNKHNSIQKNSKDSKKKKNRKTKITPFTSPHTKNT</sequence>
<dbReference type="Proteomes" id="UP000504633">
    <property type="component" value="Unplaced"/>
</dbReference>
<gene>
    <name evidence="3" type="primary">LOC111602725</name>
</gene>
<feature type="compositionally biased region" description="Polar residues" evidence="1">
    <location>
        <begin position="119"/>
        <end position="129"/>
    </location>
</feature>
<evidence type="ECO:0000313" key="3">
    <source>
        <dbReference type="RefSeq" id="XP_023175775.2"/>
    </source>
</evidence>